<feature type="domain" description="LysM" evidence="4">
    <location>
        <begin position="33"/>
        <end position="77"/>
    </location>
</feature>
<sequence length="234" mass="24551">MATMSLRTLILCSSLCLAACASSPPANAPAPAGYYRVQSGDTLYRIARQYKQSVGNLARWNQLADSSSIQAGQLLRVQPPSGAGKSASATNKPSAKAAPAKPAEKPAAPPPKLTIKLQWPADGAVIANYDGNRNKGLDIAGQAGDPVRAAAAGKVVYAGKGIRAYGNLLIVKHNADTLTVYAHNQRLLVKEDDQVSAGQQIATMGDSGANRVKLHFELRLGTQVVNPATYLPPR</sequence>
<evidence type="ECO:0000256" key="3">
    <source>
        <dbReference type="SAM" id="SignalP"/>
    </source>
</evidence>
<dbReference type="InterPro" id="IPR016047">
    <property type="entry name" value="M23ase_b-sheet_dom"/>
</dbReference>
<dbReference type="EMBL" id="MTBD01000028">
    <property type="protein sequence ID" value="PRP69981.1"/>
    <property type="molecule type" value="Genomic_DNA"/>
</dbReference>
<accession>A0A2S9X2P0</accession>
<dbReference type="CDD" id="cd00118">
    <property type="entry name" value="LysM"/>
    <property type="match status" value="1"/>
</dbReference>
<comment type="similarity">
    <text evidence="1">Belongs to the E.coli NlpD/Haemophilus LppB family.</text>
</comment>
<dbReference type="SMART" id="SM00257">
    <property type="entry name" value="LysM"/>
    <property type="match status" value="1"/>
</dbReference>
<dbReference type="InterPro" id="IPR036779">
    <property type="entry name" value="LysM_dom_sf"/>
</dbReference>
<dbReference type="Gene3D" id="2.70.70.10">
    <property type="entry name" value="Glucose Permease (Domain IIA)"/>
    <property type="match status" value="1"/>
</dbReference>
<feature type="region of interest" description="Disordered" evidence="2">
    <location>
        <begin position="79"/>
        <end position="114"/>
    </location>
</feature>
<dbReference type="AlphaFoldDB" id="A0A2S9X2P0"/>
<dbReference type="InterPro" id="IPR050570">
    <property type="entry name" value="Cell_wall_metabolism_enzyme"/>
</dbReference>
<feature type="compositionally biased region" description="Low complexity" evidence="2">
    <location>
        <begin position="85"/>
        <end position="101"/>
    </location>
</feature>
<proteinExistence type="inferred from homology"/>
<feature type="chain" id="PRO_5015697406" evidence="3">
    <location>
        <begin position="29"/>
        <end position="234"/>
    </location>
</feature>
<feature type="signal peptide" evidence="3">
    <location>
        <begin position="1"/>
        <end position="28"/>
    </location>
</feature>
<dbReference type="SUPFAM" id="SSF51261">
    <property type="entry name" value="Duplicated hybrid motif"/>
    <property type="match status" value="1"/>
</dbReference>
<dbReference type="PROSITE" id="PS51782">
    <property type="entry name" value="LYSM"/>
    <property type="match status" value="1"/>
</dbReference>
<protein>
    <submittedName>
        <fullName evidence="5">Peptidase</fullName>
    </submittedName>
</protein>
<evidence type="ECO:0000256" key="1">
    <source>
        <dbReference type="ARBA" id="ARBA00038420"/>
    </source>
</evidence>
<organism evidence="5 6">
    <name type="scientific">Chromobacterium amazonense</name>
    <dbReference type="NCBI Taxonomy" id="1382803"/>
    <lineage>
        <taxon>Bacteria</taxon>
        <taxon>Pseudomonadati</taxon>
        <taxon>Pseudomonadota</taxon>
        <taxon>Betaproteobacteria</taxon>
        <taxon>Neisseriales</taxon>
        <taxon>Chromobacteriaceae</taxon>
        <taxon>Chromobacterium</taxon>
    </lineage>
</organism>
<dbReference type="CDD" id="cd12797">
    <property type="entry name" value="M23_peptidase"/>
    <property type="match status" value="1"/>
</dbReference>
<evidence type="ECO:0000259" key="4">
    <source>
        <dbReference type="PROSITE" id="PS51782"/>
    </source>
</evidence>
<evidence type="ECO:0000313" key="5">
    <source>
        <dbReference type="EMBL" id="PRP69981.1"/>
    </source>
</evidence>
<dbReference type="PANTHER" id="PTHR21666">
    <property type="entry name" value="PEPTIDASE-RELATED"/>
    <property type="match status" value="1"/>
</dbReference>
<gene>
    <name evidence="5" type="ORF">BUE93_14995</name>
</gene>
<dbReference type="Pfam" id="PF01551">
    <property type="entry name" value="Peptidase_M23"/>
    <property type="match status" value="1"/>
</dbReference>
<evidence type="ECO:0000256" key="2">
    <source>
        <dbReference type="SAM" id="MobiDB-lite"/>
    </source>
</evidence>
<dbReference type="GO" id="GO:0004222">
    <property type="term" value="F:metalloendopeptidase activity"/>
    <property type="evidence" value="ECO:0007669"/>
    <property type="project" value="TreeGrafter"/>
</dbReference>
<dbReference type="Gene3D" id="3.10.350.10">
    <property type="entry name" value="LysM domain"/>
    <property type="match status" value="1"/>
</dbReference>
<name>A0A2S9X2P0_9NEIS</name>
<evidence type="ECO:0000313" key="6">
    <source>
        <dbReference type="Proteomes" id="UP000239469"/>
    </source>
</evidence>
<dbReference type="Pfam" id="PF01476">
    <property type="entry name" value="LysM"/>
    <property type="match status" value="1"/>
</dbReference>
<dbReference type="InterPro" id="IPR018392">
    <property type="entry name" value="LysM"/>
</dbReference>
<keyword evidence="3" id="KW-0732">Signal</keyword>
<dbReference type="Proteomes" id="UP000239469">
    <property type="component" value="Unassembled WGS sequence"/>
</dbReference>
<reference evidence="5 6" key="1">
    <citation type="submission" date="2017-01" db="EMBL/GenBank/DDBJ databases">
        <title>New insights into the genetic diversity of Chromobacterium isolated from tropical freshwater lake.</title>
        <authorList>
            <person name="Santos A.B."/>
            <person name="Nascimento A.M."/>
            <person name="Da Silva P.C."/>
        </authorList>
    </citation>
    <scope>NUCLEOTIDE SEQUENCE [LARGE SCALE GENOMIC DNA]</scope>
    <source>
        <strain evidence="5 6">56AF</strain>
    </source>
</reference>
<dbReference type="InterPro" id="IPR011055">
    <property type="entry name" value="Dup_hybrid_motif"/>
</dbReference>
<dbReference type="PANTHER" id="PTHR21666:SF263">
    <property type="entry name" value="MUREIN HYDROLASE ACTIVATOR NLPD"/>
    <property type="match status" value="1"/>
</dbReference>
<comment type="caution">
    <text evidence="5">The sequence shown here is derived from an EMBL/GenBank/DDBJ whole genome shotgun (WGS) entry which is preliminary data.</text>
</comment>